<feature type="transmembrane region" description="Helical" evidence="1">
    <location>
        <begin position="239"/>
        <end position="258"/>
    </location>
</feature>
<evidence type="ECO:0000256" key="1">
    <source>
        <dbReference type="SAM" id="Phobius"/>
    </source>
</evidence>
<keyword evidence="1" id="KW-0472">Membrane</keyword>
<feature type="transmembrane region" description="Helical" evidence="1">
    <location>
        <begin position="306"/>
        <end position="324"/>
    </location>
</feature>
<dbReference type="Pfam" id="PF04332">
    <property type="entry name" value="DUF475"/>
    <property type="match status" value="1"/>
</dbReference>
<evidence type="ECO:0000313" key="2">
    <source>
        <dbReference type="EMBL" id="MBR7830105.1"/>
    </source>
</evidence>
<dbReference type="AlphaFoldDB" id="A0A941EC94"/>
<protein>
    <submittedName>
        <fullName evidence="2">DUF475 domain-containing protein</fullName>
    </submittedName>
</protein>
<feature type="transmembrane region" description="Helical" evidence="1">
    <location>
        <begin position="330"/>
        <end position="351"/>
    </location>
</feature>
<feature type="transmembrane region" description="Helical" evidence="1">
    <location>
        <begin position="45"/>
        <end position="69"/>
    </location>
</feature>
<keyword evidence="1" id="KW-0812">Transmembrane</keyword>
<name>A0A941EC94_9ACTN</name>
<accession>A0A941EC94</accession>
<evidence type="ECO:0000313" key="3">
    <source>
        <dbReference type="Proteomes" id="UP000676325"/>
    </source>
</evidence>
<keyword evidence="3" id="KW-1185">Reference proteome</keyword>
<feature type="transmembrane region" description="Helical" evidence="1">
    <location>
        <begin position="198"/>
        <end position="218"/>
    </location>
</feature>
<dbReference type="RefSeq" id="WP_212521234.1">
    <property type="nucleotide sequence ID" value="NZ_JAGSOH010000114.1"/>
</dbReference>
<dbReference type="InterPro" id="IPR007427">
    <property type="entry name" value="DUF475"/>
</dbReference>
<sequence>MTVQHHPEAARMFRGGESSRIFGFAHAIALVALLGGFLVGGTQGLVVVALLGVLEIAVSFDNAIVNATVLARMNRYWQRMFMTVGVLIAAIGMRLLLPLIIVAIGAHLSPWRAVDLAYADPNRYHALLLTAQPGIAAFGGIFLLMIAIGFFREERDVHWCPAVERHLPVVLGRRGVPVLIALLFTAVARFTVPAEDHTRVLVGCLVGLVCYLGINLLSTRVADRADADGSSRPRATVQGRGAFLLFVYLELLDATFSMDSVMGAFSVTVDIALITLGLAIGAAYIRSLTVYVVRKGTLDEYRYLEHGAYYSIALLAILLLWEVWRDVPDWITACTGAIVITAAWLTSIWAGKRQQREDAVREASADREPATIQAFTGGQPVQIELIADHSETGYSDTPPVAS</sequence>
<feature type="transmembrane region" description="Helical" evidence="1">
    <location>
        <begin position="81"/>
        <end position="106"/>
    </location>
</feature>
<organism evidence="2 3">
    <name type="scientific">Actinospica acidithermotolerans</name>
    <dbReference type="NCBI Taxonomy" id="2828514"/>
    <lineage>
        <taxon>Bacteria</taxon>
        <taxon>Bacillati</taxon>
        <taxon>Actinomycetota</taxon>
        <taxon>Actinomycetes</taxon>
        <taxon>Catenulisporales</taxon>
        <taxon>Actinospicaceae</taxon>
        <taxon>Actinospica</taxon>
    </lineage>
</organism>
<feature type="transmembrane region" description="Helical" evidence="1">
    <location>
        <begin position="21"/>
        <end position="39"/>
    </location>
</feature>
<feature type="transmembrane region" description="Helical" evidence="1">
    <location>
        <begin position="171"/>
        <end position="192"/>
    </location>
</feature>
<reference evidence="2" key="1">
    <citation type="submission" date="2021-04" db="EMBL/GenBank/DDBJ databases">
        <title>Genome based classification of Actinospica acidithermotolerans sp. nov., an actinobacterium isolated from an Indonesian hot spring.</title>
        <authorList>
            <person name="Kusuma A.B."/>
            <person name="Putra K.E."/>
            <person name="Nafisah S."/>
            <person name="Loh J."/>
            <person name="Nouioui I."/>
            <person name="Goodfellow M."/>
        </authorList>
    </citation>
    <scope>NUCLEOTIDE SEQUENCE</scope>
    <source>
        <strain evidence="2">MGRD01-02</strain>
    </source>
</reference>
<feature type="transmembrane region" description="Helical" evidence="1">
    <location>
        <begin position="126"/>
        <end position="151"/>
    </location>
</feature>
<proteinExistence type="predicted"/>
<keyword evidence="1" id="KW-1133">Transmembrane helix</keyword>
<gene>
    <name evidence="2" type="ORF">KDK95_27630</name>
</gene>
<dbReference type="PANTHER" id="PTHR30238:SF4">
    <property type="entry name" value="SLL1022 PROTEIN"/>
    <property type="match status" value="1"/>
</dbReference>
<comment type="caution">
    <text evidence="2">The sequence shown here is derived from an EMBL/GenBank/DDBJ whole genome shotgun (WGS) entry which is preliminary data.</text>
</comment>
<dbReference type="Proteomes" id="UP000676325">
    <property type="component" value="Unassembled WGS sequence"/>
</dbReference>
<dbReference type="PANTHER" id="PTHR30238">
    <property type="entry name" value="MEMBRANE BOUND PREDICTED REDOX MODULATOR"/>
    <property type="match status" value="1"/>
</dbReference>
<feature type="transmembrane region" description="Helical" evidence="1">
    <location>
        <begin position="264"/>
        <end position="285"/>
    </location>
</feature>
<dbReference type="EMBL" id="JAGSOH010000114">
    <property type="protein sequence ID" value="MBR7830105.1"/>
    <property type="molecule type" value="Genomic_DNA"/>
</dbReference>